<gene>
    <name evidence="1" type="ORF">CALMAC_LOCUS18931</name>
</gene>
<dbReference type="AlphaFoldDB" id="A0A653DPW4"/>
<sequence>MIRYEAKIILTPTAVQNNVLYHISVPFSIWPFPESRVFFFILHSSA</sequence>
<proteinExistence type="predicted"/>
<dbReference type="EMBL" id="CAACVG010013246">
    <property type="protein sequence ID" value="VEN61552.1"/>
    <property type="molecule type" value="Genomic_DNA"/>
</dbReference>
<dbReference type="Proteomes" id="UP000410492">
    <property type="component" value="Unassembled WGS sequence"/>
</dbReference>
<evidence type="ECO:0000313" key="1">
    <source>
        <dbReference type="EMBL" id="VEN61552.1"/>
    </source>
</evidence>
<reference evidence="1 2" key="1">
    <citation type="submission" date="2019-01" db="EMBL/GenBank/DDBJ databases">
        <authorList>
            <person name="Sayadi A."/>
        </authorList>
    </citation>
    <scope>NUCLEOTIDE SEQUENCE [LARGE SCALE GENOMIC DNA]</scope>
</reference>
<feature type="non-terminal residue" evidence="1">
    <location>
        <position position="46"/>
    </location>
</feature>
<accession>A0A653DPW4</accession>
<name>A0A653DPW4_CALMS</name>
<evidence type="ECO:0000313" key="2">
    <source>
        <dbReference type="Proteomes" id="UP000410492"/>
    </source>
</evidence>
<protein>
    <submittedName>
        <fullName evidence="1">Uncharacterized protein</fullName>
    </submittedName>
</protein>
<keyword evidence="2" id="KW-1185">Reference proteome</keyword>
<organism evidence="1 2">
    <name type="scientific">Callosobruchus maculatus</name>
    <name type="common">Southern cowpea weevil</name>
    <name type="synonym">Pulse bruchid</name>
    <dbReference type="NCBI Taxonomy" id="64391"/>
    <lineage>
        <taxon>Eukaryota</taxon>
        <taxon>Metazoa</taxon>
        <taxon>Ecdysozoa</taxon>
        <taxon>Arthropoda</taxon>
        <taxon>Hexapoda</taxon>
        <taxon>Insecta</taxon>
        <taxon>Pterygota</taxon>
        <taxon>Neoptera</taxon>
        <taxon>Endopterygota</taxon>
        <taxon>Coleoptera</taxon>
        <taxon>Polyphaga</taxon>
        <taxon>Cucujiformia</taxon>
        <taxon>Chrysomeloidea</taxon>
        <taxon>Chrysomelidae</taxon>
        <taxon>Bruchinae</taxon>
        <taxon>Bruchini</taxon>
        <taxon>Callosobruchus</taxon>
    </lineage>
</organism>